<accession>A0A1W1CRB5</accession>
<evidence type="ECO:0008006" key="2">
    <source>
        <dbReference type="Google" id="ProtNLM"/>
    </source>
</evidence>
<gene>
    <name evidence="1" type="ORF">MNB_SV-3-1290</name>
</gene>
<name>A0A1W1CRB5_9ZZZZ</name>
<dbReference type="AlphaFoldDB" id="A0A1W1CRB5"/>
<dbReference type="EMBL" id="FPHI01000040">
    <property type="protein sequence ID" value="SFV68324.1"/>
    <property type="molecule type" value="Genomic_DNA"/>
</dbReference>
<protein>
    <recommendedName>
        <fullName evidence="2">Lipoprotein</fullName>
    </recommendedName>
</protein>
<sequence>MHYHKMRKYLYLFSSLFLIACEEKVKPIITINSDLKHPVSCMKLDPLSGDKALLGSLKKLYPFHEDCNFILTLETSRDIVCNSTNNMMNKSMGKFPKSYIKLELREGIKLQYSYYRDLYSNVDEDDLKEGFERVKKDLLKPIEQ</sequence>
<evidence type="ECO:0000313" key="1">
    <source>
        <dbReference type="EMBL" id="SFV68324.1"/>
    </source>
</evidence>
<organism evidence="1">
    <name type="scientific">hydrothermal vent metagenome</name>
    <dbReference type="NCBI Taxonomy" id="652676"/>
    <lineage>
        <taxon>unclassified sequences</taxon>
        <taxon>metagenomes</taxon>
        <taxon>ecological metagenomes</taxon>
    </lineage>
</organism>
<dbReference type="PROSITE" id="PS51257">
    <property type="entry name" value="PROKAR_LIPOPROTEIN"/>
    <property type="match status" value="1"/>
</dbReference>
<proteinExistence type="predicted"/>
<reference evidence="1" key="1">
    <citation type="submission" date="2016-10" db="EMBL/GenBank/DDBJ databases">
        <authorList>
            <person name="de Groot N.N."/>
        </authorList>
    </citation>
    <scope>NUCLEOTIDE SEQUENCE</scope>
</reference>